<keyword evidence="3" id="KW-1185">Reference proteome</keyword>
<name>A0A366M798_9ACTN</name>
<feature type="chain" id="PRO_5016875181" description="Secreted protein" evidence="1">
    <location>
        <begin position="30"/>
        <end position="107"/>
    </location>
</feature>
<gene>
    <name evidence="2" type="ORF">DP939_01510</name>
</gene>
<sequence>MHIRKRVAALSATLLTAAALIATATPAHAAPANCIGGTKDHVGTSGTAWYICTGGTGGYAFKYRVKHQNPQADTWLYGYQTACVPVPQWLEFRYTWGQREVTGVAFC</sequence>
<organism evidence="2 3">
    <name type="scientific">Spongiactinospora rosea</name>
    <dbReference type="NCBI Taxonomy" id="2248750"/>
    <lineage>
        <taxon>Bacteria</taxon>
        <taxon>Bacillati</taxon>
        <taxon>Actinomycetota</taxon>
        <taxon>Actinomycetes</taxon>
        <taxon>Streptosporangiales</taxon>
        <taxon>Streptosporangiaceae</taxon>
        <taxon>Spongiactinospora</taxon>
    </lineage>
</organism>
<feature type="signal peptide" evidence="1">
    <location>
        <begin position="1"/>
        <end position="29"/>
    </location>
</feature>
<keyword evidence="1" id="KW-0732">Signal</keyword>
<evidence type="ECO:0000256" key="1">
    <source>
        <dbReference type="SAM" id="SignalP"/>
    </source>
</evidence>
<dbReference type="EMBL" id="QMEY01000001">
    <property type="protein sequence ID" value="RBQ21419.1"/>
    <property type="molecule type" value="Genomic_DNA"/>
</dbReference>
<reference evidence="2 3" key="1">
    <citation type="submission" date="2018-06" db="EMBL/GenBank/DDBJ databases">
        <title>Sphaerisporangium craniellae sp. nov., isolated from a marine sponge in the South China Sea.</title>
        <authorList>
            <person name="Li L."/>
        </authorList>
    </citation>
    <scope>NUCLEOTIDE SEQUENCE [LARGE SCALE GENOMIC DNA]</scope>
    <source>
        <strain evidence="2 3">LHW63015</strain>
    </source>
</reference>
<comment type="caution">
    <text evidence="2">The sequence shown here is derived from an EMBL/GenBank/DDBJ whole genome shotgun (WGS) entry which is preliminary data.</text>
</comment>
<dbReference type="AlphaFoldDB" id="A0A366M798"/>
<proteinExistence type="predicted"/>
<evidence type="ECO:0000313" key="3">
    <source>
        <dbReference type="Proteomes" id="UP000253303"/>
    </source>
</evidence>
<protein>
    <recommendedName>
        <fullName evidence="4">Secreted protein</fullName>
    </recommendedName>
</protein>
<evidence type="ECO:0000313" key="2">
    <source>
        <dbReference type="EMBL" id="RBQ21419.1"/>
    </source>
</evidence>
<dbReference type="RefSeq" id="WP_113977934.1">
    <property type="nucleotide sequence ID" value="NZ_QMEY01000001.1"/>
</dbReference>
<dbReference type="Proteomes" id="UP000253303">
    <property type="component" value="Unassembled WGS sequence"/>
</dbReference>
<accession>A0A366M798</accession>
<evidence type="ECO:0008006" key="4">
    <source>
        <dbReference type="Google" id="ProtNLM"/>
    </source>
</evidence>